<protein>
    <recommendedName>
        <fullName evidence="3">Asparagine synthetase [glutamine-hydrolyzing]</fullName>
        <ecNumber evidence="2">6.3.5.4</ecNumber>
    </recommendedName>
    <alternativeName>
        <fullName evidence="10">Glutamine-dependent asparagine synthetase</fullName>
    </alternativeName>
</protein>
<dbReference type="OrthoDB" id="409189at2759"/>
<feature type="domain" description="Glutamine amidotransferase type-2" evidence="16">
    <location>
        <begin position="2"/>
        <end position="194"/>
    </location>
</feature>
<dbReference type="FunFam" id="3.40.50.620:FF:000090">
    <property type="entry name" value="asparagine synthetase [glutamine-hydrolyzing]"/>
    <property type="match status" value="1"/>
</dbReference>
<dbReference type="PIRSF" id="PIRSF001589">
    <property type="entry name" value="Asn_synthetase_glu-h"/>
    <property type="match status" value="1"/>
</dbReference>
<dbReference type="InterPro" id="IPR017932">
    <property type="entry name" value="GATase_2_dom"/>
</dbReference>
<evidence type="ECO:0000256" key="11">
    <source>
        <dbReference type="ARBA" id="ARBA00048741"/>
    </source>
</evidence>
<evidence type="ECO:0000256" key="14">
    <source>
        <dbReference type="PIRSR" id="PIRSR001589-2"/>
    </source>
</evidence>
<dbReference type="PANTHER" id="PTHR11772:SF23">
    <property type="entry name" value="ASPARAGINE SYNTHETASE [GLUTAMINE-HYDROLYZING]"/>
    <property type="match status" value="1"/>
</dbReference>
<evidence type="ECO:0000256" key="1">
    <source>
        <dbReference type="ARBA" id="ARBA00005187"/>
    </source>
</evidence>
<feature type="binding site" evidence="14">
    <location>
        <begin position="359"/>
        <end position="360"/>
    </location>
    <ligand>
        <name>ATP</name>
        <dbReference type="ChEBI" id="CHEBI:30616"/>
    </ligand>
</feature>
<evidence type="ECO:0000256" key="10">
    <source>
        <dbReference type="ARBA" id="ARBA00030234"/>
    </source>
</evidence>
<feature type="binding site" evidence="14">
    <location>
        <position position="284"/>
    </location>
    <ligand>
        <name>ATP</name>
        <dbReference type="ChEBI" id="CHEBI:30616"/>
    </ligand>
</feature>
<dbReference type="CDD" id="cd00712">
    <property type="entry name" value="AsnB"/>
    <property type="match status" value="1"/>
</dbReference>
<gene>
    <name evidence="17" type="ORF">KP79_PYT19003</name>
</gene>
<evidence type="ECO:0000256" key="6">
    <source>
        <dbReference type="ARBA" id="ARBA00022741"/>
    </source>
</evidence>
<dbReference type="AlphaFoldDB" id="A0A210PVE5"/>
<dbReference type="GO" id="GO:0004066">
    <property type="term" value="F:asparagine synthase (glutamine-hydrolyzing) activity"/>
    <property type="evidence" value="ECO:0007669"/>
    <property type="project" value="UniProtKB-EC"/>
</dbReference>
<keyword evidence="4" id="KW-0436">Ligase</keyword>
<dbReference type="PROSITE" id="PS51278">
    <property type="entry name" value="GATASE_TYPE_2"/>
    <property type="match status" value="1"/>
</dbReference>
<name>A0A210PVE5_MIZYE</name>
<dbReference type="GO" id="GO:0005829">
    <property type="term" value="C:cytosol"/>
    <property type="evidence" value="ECO:0007669"/>
    <property type="project" value="TreeGrafter"/>
</dbReference>
<sequence>MCGIWAVFGSSGDIFTHCKAAFKIAHRGPDAFRLESIYQFPSCCLGFHRLAILDAQHGMQPMRVPQYPHVWLIYNGEIYNHANLQQEFNFHYATKCDGESIIHLYAQGGIEFAAKHLDGVFAFCLLDTANRKVYLGRDTFGVKPLFRILKEDGFLSACSEVKALKIIVILGLGDNPTATVEQFLPGHVETYNLDSIGRATFVERTRFHKIGDAPAYKTVVNPTDKNIKSSIRTLFEAAVKKRMMADRRIGCLLSGGLDSSLTAATLVKLAKEQNLPYPVQTFSIGMKDSPDLVAARKVAKHLKTEHHEIVFKPEEGIAAIESVIYHLESYDITTVRSSVGLYLLSKYIKQKTDTTVILSGEGSDEIAQGYIYFHKAPSVEDGNEESSRLCKDLYMYDVLRSDRSTSAWGLEIRVPFLDHQFSSYYISLEPEMKAPKYGIEKYLLRSAFDKTGLLPAEILWRPKEDFSDGVSSQTRSWYEVIQDFVDEQIDDTELEESSHRFPHNPPRSKEALYYRRVFEKFYTGQGHLLPYYWMPKCCVHVMPLDLISLVARDQIVFLILMVYHIHCDDWNYSPEEVVEHTNHH</sequence>
<organism evidence="17 18">
    <name type="scientific">Mizuhopecten yessoensis</name>
    <name type="common">Japanese scallop</name>
    <name type="synonym">Patinopecten yessoensis</name>
    <dbReference type="NCBI Taxonomy" id="6573"/>
    <lineage>
        <taxon>Eukaryota</taxon>
        <taxon>Metazoa</taxon>
        <taxon>Spiralia</taxon>
        <taxon>Lophotrochozoa</taxon>
        <taxon>Mollusca</taxon>
        <taxon>Bivalvia</taxon>
        <taxon>Autobranchia</taxon>
        <taxon>Pteriomorphia</taxon>
        <taxon>Pectinida</taxon>
        <taxon>Pectinoidea</taxon>
        <taxon>Pectinidae</taxon>
        <taxon>Mizuhopecten</taxon>
    </lineage>
</organism>
<dbReference type="InterPro" id="IPR006426">
    <property type="entry name" value="Asn_synth_AEB"/>
</dbReference>
<dbReference type="Pfam" id="PF13537">
    <property type="entry name" value="GATase_7"/>
    <property type="match status" value="1"/>
</dbReference>
<dbReference type="STRING" id="6573.A0A210PVE5"/>
<dbReference type="FunFam" id="3.60.20.10:FF:000039">
    <property type="entry name" value="Asparagine synthetase [glutamine-hydrolyzing]"/>
    <property type="match status" value="1"/>
</dbReference>
<dbReference type="InterPro" id="IPR029055">
    <property type="entry name" value="Ntn_hydrolases_N"/>
</dbReference>
<dbReference type="InterPro" id="IPR014729">
    <property type="entry name" value="Rossmann-like_a/b/a_fold"/>
</dbReference>
<proteinExistence type="predicted"/>
<dbReference type="GO" id="GO:0070981">
    <property type="term" value="P:L-asparagine biosynthetic process"/>
    <property type="evidence" value="ECO:0007669"/>
    <property type="project" value="UniProtKB-UniPathway"/>
</dbReference>
<dbReference type="EMBL" id="NEDP02005461">
    <property type="protein sequence ID" value="OWF40463.1"/>
    <property type="molecule type" value="Genomic_DNA"/>
</dbReference>
<evidence type="ECO:0000256" key="12">
    <source>
        <dbReference type="PIRNR" id="PIRNR001589"/>
    </source>
</evidence>
<dbReference type="InterPro" id="IPR050795">
    <property type="entry name" value="Asn_Synthetase"/>
</dbReference>
<feature type="binding site" evidence="14">
    <location>
        <position position="97"/>
    </location>
    <ligand>
        <name>L-glutamine</name>
        <dbReference type="ChEBI" id="CHEBI:58359"/>
    </ligand>
</feature>
<evidence type="ECO:0000256" key="15">
    <source>
        <dbReference type="PIRSR" id="PIRSR001589-3"/>
    </source>
</evidence>
<evidence type="ECO:0000256" key="13">
    <source>
        <dbReference type="PIRSR" id="PIRSR001589-1"/>
    </source>
</evidence>
<feature type="site" description="Important for beta-aspartyl-AMP intermediate formation" evidence="15">
    <location>
        <position position="361"/>
    </location>
</feature>
<feature type="active site" description="For GATase activity" evidence="13">
    <location>
        <position position="2"/>
    </location>
</feature>
<dbReference type="Gene3D" id="3.40.50.620">
    <property type="entry name" value="HUPs"/>
    <property type="match status" value="1"/>
</dbReference>
<accession>A0A210PVE5</accession>
<evidence type="ECO:0000256" key="5">
    <source>
        <dbReference type="ARBA" id="ARBA00022605"/>
    </source>
</evidence>
<feature type="binding site" evidence="14">
    <location>
        <position position="252"/>
    </location>
    <ligand>
        <name>ATP</name>
        <dbReference type="ChEBI" id="CHEBI:30616"/>
    </ligand>
</feature>
<reference evidence="17 18" key="1">
    <citation type="journal article" date="2017" name="Nat. Ecol. Evol.">
        <title>Scallop genome provides insights into evolution of bilaterian karyotype and development.</title>
        <authorList>
            <person name="Wang S."/>
            <person name="Zhang J."/>
            <person name="Jiao W."/>
            <person name="Li J."/>
            <person name="Xun X."/>
            <person name="Sun Y."/>
            <person name="Guo X."/>
            <person name="Huan P."/>
            <person name="Dong B."/>
            <person name="Zhang L."/>
            <person name="Hu X."/>
            <person name="Sun X."/>
            <person name="Wang J."/>
            <person name="Zhao C."/>
            <person name="Wang Y."/>
            <person name="Wang D."/>
            <person name="Huang X."/>
            <person name="Wang R."/>
            <person name="Lv J."/>
            <person name="Li Y."/>
            <person name="Zhang Z."/>
            <person name="Liu B."/>
            <person name="Lu W."/>
            <person name="Hui Y."/>
            <person name="Liang J."/>
            <person name="Zhou Z."/>
            <person name="Hou R."/>
            <person name="Li X."/>
            <person name="Liu Y."/>
            <person name="Li H."/>
            <person name="Ning X."/>
            <person name="Lin Y."/>
            <person name="Zhao L."/>
            <person name="Xing Q."/>
            <person name="Dou J."/>
            <person name="Li Y."/>
            <person name="Mao J."/>
            <person name="Guo H."/>
            <person name="Dou H."/>
            <person name="Li T."/>
            <person name="Mu C."/>
            <person name="Jiang W."/>
            <person name="Fu Q."/>
            <person name="Fu X."/>
            <person name="Miao Y."/>
            <person name="Liu J."/>
            <person name="Yu Q."/>
            <person name="Li R."/>
            <person name="Liao H."/>
            <person name="Li X."/>
            <person name="Kong Y."/>
            <person name="Jiang Z."/>
            <person name="Chourrout D."/>
            <person name="Li R."/>
            <person name="Bao Z."/>
        </authorList>
    </citation>
    <scope>NUCLEOTIDE SEQUENCE [LARGE SCALE GENOMIC DNA]</scope>
    <source>
        <strain evidence="17 18">PY_sf001</strain>
    </source>
</reference>
<keyword evidence="5 13" id="KW-0028">Amino-acid biosynthesis</keyword>
<dbReference type="Pfam" id="PF00733">
    <property type="entry name" value="Asn_synthase"/>
    <property type="match status" value="2"/>
</dbReference>
<keyword evidence="18" id="KW-1185">Reference proteome</keyword>
<evidence type="ECO:0000256" key="8">
    <source>
        <dbReference type="ARBA" id="ARBA00022888"/>
    </source>
</evidence>
<dbReference type="InterPro" id="IPR001962">
    <property type="entry name" value="Asn_synthase"/>
</dbReference>
<dbReference type="InterPro" id="IPR033738">
    <property type="entry name" value="AsnB_N"/>
</dbReference>
<keyword evidence="6 12" id="KW-0547">Nucleotide-binding</keyword>
<keyword evidence="8 13" id="KW-0061">Asparagine biosynthesis</keyword>
<evidence type="ECO:0000256" key="7">
    <source>
        <dbReference type="ARBA" id="ARBA00022840"/>
    </source>
</evidence>
<dbReference type="CDD" id="cd01991">
    <property type="entry name" value="Asn_synthase_B_C"/>
    <property type="match status" value="1"/>
</dbReference>
<dbReference type="Gene3D" id="3.60.20.10">
    <property type="entry name" value="Glutamine Phosphoribosylpyrophosphate, subunit 1, domain 1"/>
    <property type="match status" value="1"/>
</dbReference>
<dbReference type="EC" id="6.3.5.4" evidence="2"/>
<evidence type="ECO:0000259" key="16">
    <source>
        <dbReference type="PROSITE" id="PS51278"/>
    </source>
</evidence>
<evidence type="ECO:0000256" key="9">
    <source>
        <dbReference type="ARBA" id="ARBA00022962"/>
    </source>
</evidence>
<dbReference type="SUPFAM" id="SSF52402">
    <property type="entry name" value="Adenine nucleotide alpha hydrolases-like"/>
    <property type="match status" value="1"/>
</dbReference>
<keyword evidence="9 13" id="KW-0315">Glutamine amidotransferase</keyword>
<evidence type="ECO:0000256" key="4">
    <source>
        <dbReference type="ARBA" id="ARBA00022598"/>
    </source>
</evidence>
<evidence type="ECO:0000313" key="17">
    <source>
        <dbReference type="EMBL" id="OWF40463.1"/>
    </source>
</evidence>
<comment type="caution">
    <text evidence="17">The sequence shown here is derived from an EMBL/GenBank/DDBJ whole genome shotgun (WGS) entry which is preliminary data.</text>
</comment>
<dbReference type="UniPathway" id="UPA00134">
    <property type="reaction ID" value="UER00195"/>
</dbReference>
<dbReference type="PANTHER" id="PTHR11772">
    <property type="entry name" value="ASPARAGINE SYNTHETASE"/>
    <property type="match status" value="1"/>
</dbReference>
<evidence type="ECO:0000256" key="2">
    <source>
        <dbReference type="ARBA" id="ARBA00012737"/>
    </source>
</evidence>
<dbReference type="GO" id="GO:0005524">
    <property type="term" value="F:ATP binding"/>
    <property type="evidence" value="ECO:0007669"/>
    <property type="project" value="UniProtKB-KW"/>
</dbReference>
<dbReference type="Proteomes" id="UP000242188">
    <property type="component" value="Unassembled WGS sequence"/>
</dbReference>
<keyword evidence="7 12" id="KW-0067">ATP-binding</keyword>
<comment type="pathway">
    <text evidence="1">Amino-acid biosynthesis; L-asparagine biosynthesis; L-asparagine from L-aspartate (L-Gln route): step 1/1.</text>
</comment>
<dbReference type="SUPFAM" id="SSF56235">
    <property type="entry name" value="N-terminal nucleophile aminohydrolases (Ntn hydrolases)"/>
    <property type="match status" value="1"/>
</dbReference>
<evidence type="ECO:0000256" key="3">
    <source>
        <dbReference type="ARBA" id="ARBA00021389"/>
    </source>
</evidence>
<evidence type="ECO:0000313" key="18">
    <source>
        <dbReference type="Proteomes" id="UP000242188"/>
    </source>
</evidence>
<dbReference type="NCBIfam" id="TIGR01536">
    <property type="entry name" value="asn_synth_AEB"/>
    <property type="match status" value="1"/>
</dbReference>
<comment type="catalytic activity">
    <reaction evidence="11">
        <text>L-aspartate + L-glutamine + ATP + H2O = L-asparagine + L-glutamate + AMP + diphosphate + H(+)</text>
        <dbReference type="Rhea" id="RHEA:12228"/>
        <dbReference type="ChEBI" id="CHEBI:15377"/>
        <dbReference type="ChEBI" id="CHEBI:15378"/>
        <dbReference type="ChEBI" id="CHEBI:29985"/>
        <dbReference type="ChEBI" id="CHEBI:29991"/>
        <dbReference type="ChEBI" id="CHEBI:30616"/>
        <dbReference type="ChEBI" id="CHEBI:33019"/>
        <dbReference type="ChEBI" id="CHEBI:58048"/>
        <dbReference type="ChEBI" id="CHEBI:58359"/>
        <dbReference type="ChEBI" id="CHEBI:456215"/>
        <dbReference type="EC" id="6.3.5.4"/>
    </reaction>
</comment>